<dbReference type="EMBL" id="NGLE02000002">
    <property type="protein sequence ID" value="MEI5995636.1"/>
    <property type="molecule type" value="Genomic_DNA"/>
</dbReference>
<reference evidence="1 3" key="2">
    <citation type="submission" date="2018-07" db="EMBL/GenBank/DDBJ databases">
        <title>The Genome Sequence of Enterococcus sp. DIV0659b.</title>
        <authorList>
            <consortium name="The Broad Institute Genomics Platform"/>
            <consortium name="The Broad Institute Genomic Center for Infectious Diseases"/>
            <person name="Earl A."/>
            <person name="Manson A."/>
            <person name="Schwartman J."/>
            <person name="Gilmore M."/>
            <person name="Abouelleil A."/>
            <person name="Cao P."/>
            <person name="Chapman S."/>
            <person name="Cusick C."/>
            <person name="Shea T."/>
            <person name="Young S."/>
            <person name="Neafsey D."/>
            <person name="Nusbaum C."/>
            <person name="Birren B."/>
        </authorList>
    </citation>
    <scope>NUCLEOTIDE SEQUENCE [LARGE SCALE GENOMIC DNA]</scope>
    <source>
        <strain evidence="1 3">4G2_DIV0659</strain>
    </source>
</reference>
<dbReference type="Pfam" id="PF13814">
    <property type="entry name" value="Replic_Relax"/>
    <property type="match status" value="1"/>
</dbReference>
<dbReference type="SUPFAM" id="SSF46785">
    <property type="entry name" value="Winged helix' DNA-binding domain"/>
    <property type="match status" value="1"/>
</dbReference>
<dbReference type="AlphaFoldDB" id="A0A242BYE3"/>
<proteinExistence type="predicted"/>
<dbReference type="InterPro" id="IPR036390">
    <property type="entry name" value="WH_DNA-bd_sf"/>
</dbReference>
<gene>
    <name evidence="2" type="ORF">A5880_003146</name>
    <name evidence="1" type="ORF">A5880_003227</name>
</gene>
<dbReference type="Proteomes" id="UP000195139">
    <property type="component" value="Unassembled WGS sequence"/>
</dbReference>
<evidence type="ECO:0000313" key="3">
    <source>
        <dbReference type="Proteomes" id="UP000195139"/>
    </source>
</evidence>
<dbReference type="OrthoDB" id="2192616at2"/>
<dbReference type="EMBL" id="NGLE01000005">
    <property type="protein sequence ID" value="OTO03035.1"/>
    <property type="molecule type" value="Genomic_DNA"/>
</dbReference>
<dbReference type="RefSeq" id="WP_143353679.1">
    <property type="nucleotide sequence ID" value="NZ_NGLE02000002.1"/>
</dbReference>
<dbReference type="InterPro" id="IPR025855">
    <property type="entry name" value="Replic_Relax"/>
</dbReference>
<evidence type="ECO:0000313" key="1">
    <source>
        <dbReference type="EMBL" id="MEI5995636.1"/>
    </source>
</evidence>
<name>A0A242BYE3_9ENTE</name>
<comment type="caution">
    <text evidence="2">The sequence shown here is derived from an EMBL/GenBank/DDBJ whole genome shotgun (WGS) entry which is preliminary data.</text>
</comment>
<protein>
    <submittedName>
        <fullName evidence="2">Uncharacterized protein</fullName>
    </submittedName>
</protein>
<accession>A0A242BYE3</accession>
<keyword evidence="3" id="KW-1185">Reference proteome</keyword>
<evidence type="ECO:0000313" key="2">
    <source>
        <dbReference type="EMBL" id="OTO03035.1"/>
    </source>
</evidence>
<dbReference type="InterPro" id="IPR036388">
    <property type="entry name" value="WH-like_DNA-bd_sf"/>
</dbReference>
<sequence>MKETDKTYQLLQLLDRYGIMTRIQIIDRLTITEKNLRLSLQKLEKLGFIKTFKETSKYAHYITTKGSEYIGLLNFGYVQGDKQPNLATLRHNLMMNDAIVESIQLLRKTYPDNELMIVTEREILAEKYLDLNQQYRGKWLRREKAVVRHKIPDFYLLITIDDEILRISYELELTRKSRHALETKLRWYADQKKHGWITQVCYVYDDERISDYVAVNASKLNLSIQFYRMGSIQTRSKGD</sequence>
<dbReference type="Gene3D" id="1.10.10.10">
    <property type="entry name" value="Winged helix-like DNA-binding domain superfamily/Winged helix DNA-binding domain"/>
    <property type="match status" value="1"/>
</dbReference>
<reference evidence="2" key="1">
    <citation type="submission" date="2017-05" db="EMBL/GenBank/DDBJ databases">
        <title>The Genome Sequence of Enterococcus sp. 4G2_DIV0659.</title>
        <authorList>
            <consortium name="The Broad Institute Genomics Platform"/>
            <consortium name="The Broad Institute Genomic Center for Infectious Diseases"/>
            <person name="Earl A."/>
            <person name="Manson A."/>
            <person name="Schwartman J."/>
            <person name="Gilmore M."/>
            <person name="Abouelleil A."/>
            <person name="Cao P."/>
            <person name="Chapman S."/>
            <person name="Cusick C."/>
            <person name="Shea T."/>
            <person name="Young S."/>
            <person name="Neafsey D."/>
            <person name="Nusbaum C."/>
            <person name="Birren B."/>
        </authorList>
    </citation>
    <scope>NUCLEOTIDE SEQUENCE [LARGE SCALE GENOMIC DNA]</scope>
    <source>
        <strain evidence="2">4G2_DIV0659</strain>
    </source>
</reference>
<organism evidence="2">
    <name type="scientific">Candidatus Enterococcus mansonii</name>
    <dbReference type="NCBI Taxonomy" id="1834181"/>
    <lineage>
        <taxon>Bacteria</taxon>
        <taxon>Bacillati</taxon>
        <taxon>Bacillota</taxon>
        <taxon>Bacilli</taxon>
        <taxon>Lactobacillales</taxon>
        <taxon>Enterococcaceae</taxon>
        <taxon>Enterococcus</taxon>
    </lineage>
</organism>